<accession>A0L9F9</accession>
<dbReference type="EMBL" id="CP000471">
    <property type="protein sequence ID" value="ABK44602.1"/>
    <property type="molecule type" value="Genomic_DNA"/>
</dbReference>
<evidence type="ECO:0000313" key="1">
    <source>
        <dbReference type="EMBL" id="ABK44602.1"/>
    </source>
</evidence>
<dbReference type="RefSeq" id="WP_011713730.1">
    <property type="nucleotide sequence ID" value="NC_008576.1"/>
</dbReference>
<gene>
    <name evidence="1" type="ordered locus">Mmc1_2101</name>
</gene>
<name>A0L9F9_MAGMM</name>
<reference evidence="2" key="1">
    <citation type="journal article" date="2009" name="Appl. Environ. Microbiol.">
        <title>Complete genome sequence of the chemolithoautotrophic marine magnetotactic coccus strain MC-1.</title>
        <authorList>
            <person name="Schubbe S."/>
            <person name="Williams T.J."/>
            <person name="Xie G."/>
            <person name="Kiss H.E."/>
            <person name="Brettin T.S."/>
            <person name="Martinez D."/>
            <person name="Ross C.A."/>
            <person name="Schuler D."/>
            <person name="Cox B.L."/>
            <person name="Nealson K.H."/>
            <person name="Bazylinski D.A."/>
        </authorList>
    </citation>
    <scope>NUCLEOTIDE SEQUENCE [LARGE SCALE GENOMIC DNA]</scope>
    <source>
        <strain evidence="2">ATCC BAA-1437 / JCM 17883 / MC-1</strain>
    </source>
</reference>
<reference evidence="1 2" key="2">
    <citation type="journal article" date="2012" name="Int. J. Syst. Evol. Microbiol.">
        <title>Magnetococcus marinus gen. nov., sp. nov., a marine, magnetotactic bacterium that represents a novel lineage (Magnetococcaceae fam. nov.; Magnetococcales ord. nov.) at the base of the Alphaproteobacteria.</title>
        <authorList>
            <person name="Bazylinski D.A."/>
            <person name="Williams T.J."/>
            <person name="Lefevre C.T."/>
            <person name="Berg R.J."/>
            <person name="Zhang C.L."/>
            <person name="Bowser S.S."/>
            <person name="Dean A.J."/>
            <person name="Beveridge T.J."/>
        </authorList>
    </citation>
    <scope>NUCLEOTIDE SEQUENCE [LARGE SCALE GENOMIC DNA]</scope>
    <source>
        <strain evidence="2">ATCC BAA-1437 / JCM 17883 / MC-1</strain>
    </source>
</reference>
<dbReference type="AlphaFoldDB" id="A0L9F9"/>
<dbReference type="KEGG" id="mgm:Mmc1_2101"/>
<dbReference type="Proteomes" id="UP000002586">
    <property type="component" value="Chromosome"/>
</dbReference>
<organism evidence="1 2">
    <name type="scientific">Magnetococcus marinus (strain ATCC BAA-1437 / JCM 17883 / MC-1)</name>
    <dbReference type="NCBI Taxonomy" id="156889"/>
    <lineage>
        <taxon>Bacteria</taxon>
        <taxon>Pseudomonadati</taxon>
        <taxon>Pseudomonadota</taxon>
        <taxon>Magnetococcia</taxon>
        <taxon>Magnetococcales</taxon>
        <taxon>Magnetococcaceae</taxon>
        <taxon>Magnetococcus</taxon>
    </lineage>
</organism>
<evidence type="ECO:0000313" key="2">
    <source>
        <dbReference type="Proteomes" id="UP000002586"/>
    </source>
</evidence>
<keyword evidence="2" id="KW-1185">Reference proteome</keyword>
<proteinExistence type="predicted"/>
<dbReference type="HOGENOM" id="CLU_2012484_0_0_5"/>
<sequence length="123" mass="13936">MPCNGAGTCCIVQSFQRIINPEVLKGKARAPIFIAKEGYTPCPNLEIEEHDHYISRRCLAENHPNFHETDCYHLMSVLATTREDGRCSMSLHNHFSAKKEVLQMLEMMNNKPNAPLIIIKSVP</sequence>
<protein>
    <submittedName>
        <fullName evidence="1">Uncharacterized protein</fullName>
    </submittedName>
</protein>